<protein>
    <recommendedName>
        <fullName evidence="1">T6SS Phospholipase effector Tle1-like catalytic domain-containing protein</fullName>
    </recommendedName>
</protein>
<organism evidence="2 3">
    <name type="scientific">Penicillium brevicompactum</name>
    <dbReference type="NCBI Taxonomy" id="5074"/>
    <lineage>
        <taxon>Eukaryota</taxon>
        <taxon>Fungi</taxon>
        <taxon>Dikarya</taxon>
        <taxon>Ascomycota</taxon>
        <taxon>Pezizomycotina</taxon>
        <taxon>Eurotiomycetes</taxon>
        <taxon>Eurotiomycetidae</taxon>
        <taxon>Eurotiales</taxon>
        <taxon>Aspergillaceae</taxon>
        <taxon>Penicillium</taxon>
    </lineage>
</organism>
<dbReference type="InterPro" id="IPR018712">
    <property type="entry name" value="Tle1-like_cat"/>
</dbReference>
<dbReference type="Proteomes" id="UP001147695">
    <property type="component" value="Unassembled WGS sequence"/>
</dbReference>
<feature type="domain" description="T6SS Phospholipase effector Tle1-like catalytic" evidence="1">
    <location>
        <begin position="9"/>
        <end position="362"/>
    </location>
</feature>
<dbReference type="AlphaFoldDB" id="A0A9W9UDJ8"/>
<evidence type="ECO:0000313" key="3">
    <source>
        <dbReference type="Proteomes" id="UP001147695"/>
    </source>
</evidence>
<reference evidence="2" key="2">
    <citation type="journal article" date="2023" name="IMA Fungus">
        <title>Comparative genomic study of the Penicillium genus elucidates a diverse pangenome and 15 lateral gene transfer events.</title>
        <authorList>
            <person name="Petersen C."/>
            <person name="Sorensen T."/>
            <person name="Nielsen M.R."/>
            <person name="Sondergaard T.E."/>
            <person name="Sorensen J.L."/>
            <person name="Fitzpatrick D.A."/>
            <person name="Frisvad J.C."/>
            <person name="Nielsen K.L."/>
        </authorList>
    </citation>
    <scope>NUCLEOTIDE SEQUENCE</scope>
    <source>
        <strain evidence="2">IBT 35673</strain>
    </source>
</reference>
<evidence type="ECO:0000313" key="2">
    <source>
        <dbReference type="EMBL" id="KAJ5335054.1"/>
    </source>
</evidence>
<reference evidence="2" key="1">
    <citation type="submission" date="2022-12" db="EMBL/GenBank/DDBJ databases">
        <authorList>
            <person name="Petersen C."/>
        </authorList>
    </citation>
    <scope>NUCLEOTIDE SEQUENCE</scope>
    <source>
        <strain evidence="2">IBT 35673</strain>
    </source>
</reference>
<evidence type="ECO:0000259" key="1">
    <source>
        <dbReference type="Pfam" id="PF09994"/>
    </source>
</evidence>
<comment type="caution">
    <text evidence="2">The sequence shown here is derived from an EMBL/GenBank/DDBJ whole genome shotgun (WGS) entry which is preliminary data.</text>
</comment>
<accession>A0A9W9UDJ8</accession>
<name>A0A9W9UDJ8_PENBR</name>
<dbReference type="EMBL" id="JAPZBQ010000004">
    <property type="protein sequence ID" value="KAJ5335054.1"/>
    <property type="molecule type" value="Genomic_DNA"/>
</dbReference>
<proteinExistence type="predicted"/>
<dbReference type="PANTHER" id="PTHR33840:SF16">
    <property type="entry name" value="DUF2235 DOMAIN-CONTAINING PROTEIN"/>
    <property type="match status" value="1"/>
</dbReference>
<gene>
    <name evidence="2" type="ORF">N7452_007457</name>
</gene>
<sequence length="589" mass="66538">MSDPQPSRKRLIICCDGSGQSAVSGKTSVPSNVTRLCRAISSVGTTDKTWQQIVWYDSGVGTNGQAPASKDLEGNVIEAYNFCVLNWNPGDQVLCFGFSRGAYTARAVAGLISDLGICSKVDIQDFPEIWKLYKSGHPAVTGERFYGSDAYFEWHDGKPADPQPVERQGEKIVWGSVGRGEWARPGSRQVEVVGVFDTVGALGFPEVFGYEVPKWLTRTDKPEWHNVGLSPNIRHAFQALALDEHRAAFTPTLFYVPTVTKALPGDILKQQEVHKIATKAWLDLLLTERPTIDEINHVLKAKNEASRKLLEMEDSQKDPSKLLQVWFPGVHVNIGGGSTLTLENKGNMEEMSNIVFAWMLDQIKGFVSLNDEVLQKDQLARRNRLSKINNFLHWYNERMKQRQSESWGQWLQRGSEWVTSSILHPLTPSDKPAYMHDRVYTWGLGDLPDNFGIVYIANGSRPRTPGRYAIANGQKLGETFERIHPVVGYRVEKTKSCPKNQQYRPIWLVGDNYERRKKGGKYEYRLRYPGASEDEVLPEWEMSADVNSYERLAIEGDAAYDYVDALDFELGRDIKTPRSRLGWGDRTSI</sequence>
<dbReference type="Pfam" id="PF09994">
    <property type="entry name" value="T6SS_Tle1-like_cat"/>
    <property type="match status" value="1"/>
</dbReference>
<dbReference type="PANTHER" id="PTHR33840">
    <property type="match status" value="1"/>
</dbReference>